<evidence type="ECO:0000259" key="7">
    <source>
        <dbReference type="PROSITE" id="PS51093"/>
    </source>
</evidence>
<dbReference type="SUPFAM" id="SSF51261">
    <property type="entry name" value="Duplicated hybrid motif"/>
    <property type="match status" value="1"/>
</dbReference>
<dbReference type="GO" id="GO:0016301">
    <property type="term" value="F:kinase activity"/>
    <property type="evidence" value="ECO:0007669"/>
    <property type="project" value="UniProtKB-KW"/>
</dbReference>
<reference evidence="8 9" key="1">
    <citation type="journal article" date="2015" name="J. Biotechnol.">
        <title>Complete genome sequence of a malodorant-producing acetogen, Clostridium scatologenes ATCC 25775(T).</title>
        <authorList>
            <person name="Zhu Z."/>
            <person name="Guo T."/>
            <person name="Zheng H."/>
            <person name="Song T."/>
            <person name="Ouyang P."/>
            <person name="Xie J."/>
        </authorList>
    </citation>
    <scope>NUCLEOTIDE SEQUENCE [LARGE SCALE GENOMIC DNA]</scope>
    <source>
        <strain evidence="8 9">ATCC 25775</strain>
    </source>
</reference>
<dbReference type="Proteomes" id="UP000033115">
    <property type="component" value="Chromosome"/>
</dbReference>
<dbReference type="InterPro" id="IPR011055">
    <property type="entry name" value="Dup_hybrid_motif"/>
</dbReference>
<keyword evidence="4" id="KW-0808">Transferase</keyword>
<organism evidence="8 9">
    <name type="scientific">Clostridium scatologenes</name>
    <dbReference type="NCBI Taxonomy" id="1548"/>
    <lineage>
        <taxon>Bacteria</taxon>
        <taxon>Bacillati</taxon>
        <taxon>Bacillota</taxon>
        <taxon>Clostridia</taxon>
        <taxon>Eubacteriales</taxon>
        <taxon>Clostridiaceae</taxon>
        <taxon>Clostridium</taxon>
    </lineage>
</organism>
<dbReference type="PANTHER" id="PTHR45008:SF1">
    <property type="entry name" value="PTS SYSTEM GLUCOSE-SPECIFIC EIIA COMPONENT"/>
    <property type="match status" value="1"/>
</dbReference>
<dbReference type="FunFam" id="2.70.70.10:FF:000001">
    <property type="entry name" value="PTS system glucose-specific IIA component"/>
    <property type="match status" value="1"/>
</dbReference>
<accession>A0A0E3MAG8</accession>
<dbReference type="NCBIfam" id="TIGR00830">
    <property type="entry name" value="PTBA"/>
    <property type="match status" value="1"/>
</dbReference>
<keyword evidence="3" id="KW-0762">Sugar transport</keyword>
<keyword evidence="2" id="KW-0813">Transport</keyword>
<evidence type="ECO:0000256" key="3">
    <source>
        <dbReference type="ARBA" id="ARBA00022597"/>
    </source>
</evidence>
<evidence type="ECO:0000256" key="1">
    <source>
        <dbReference type="ARBA" id="ARBA00004496"/>
    </source>
</evidence>
<dbReference type="Pfam" id="PF00358">
    <property type="entry name" value="PTS_EIIA_1"/>
    <property type="match status" value="1"/>
</dbReference>
<dbReference type="GO" id="GO:0005737">
    <property type="term" value="C:cytoplasm"/>
    <property type="evidence" value="ECO:0007669"/>
    <property type="project" value="UniProtKB-SubCell"/>
</dbReference>
<evidence type="ECO:0000313" key="8">
    <source>
        <dbReference type="EMBL" id="AKA70694.1"/>
    </source>
</evidence>
<name>A0A0E3MAG8_CLOSL</name>
<evidence type="ECO:0000256" key="6">
    <source>
        <dbReference type="ARBA" id="ARBA00022777"/>
    </source>
</evidence>
<comment type="subcellular location">
    <subcellularLocation>
        <location evidence="1">Cytoplasm</location>
    </subcellularLocation>
</comment>
<protein>
    <submittedName>
        <fullName evidence="8">PTS system, glucose subfamily, IIA subunit</fullName>
    </submittedName>
</protein>
<evidence type="ECO:0000256" key="2">
    <source>
        <dbReference type="ARBA" id="ARBA00022448"/>
    </source>
</evidence>
<keyword evidence="9" id="KW-1185">Reference proteome</keyword>
<proteinExistence type="predicted"/>
<sequence>MFDLLKKDYSVISPTSGKVLELSEVPDEVFANKLAGDGVAIDCSGDTIVSPADGVLTIIFRTNHAFAITLDNGVEILVHIGIDTIQVDGEGFQRIAQEGSRVKAGDPIIKIDREVIKEKGFSLITPVLIVNGDRVKNIDKNVGVNVLAGEDIIFTYKTK</sequence>
<feature type="domain" description="PTS EIIA type-1" evidence="7">
    <location>
        <begin position="27"/>
        <end position="131"/>
    </location>
</feature>
<dbReference type="EMBL" id="CP009933">
    <property type="protein sequence ID" value="AKA70694.1"/>
    <property type="molecule type" value="Genomic_DNA"/>
</dbReference>
<dbReference type="PROSITE" id="PS00371">
    <property type="entry name" value="PTS_EIIA_TYPE_1_HIS"/>
    <property type="match status" value="1"/>
</dbReference>
<evidence type="ECO:0000256" key="5">
    <source>
        <dbReference type="ARBA" id="ARBA00022683"/>
    </source>
</evidence>
<dbReference type="InterPro" id="IPR001127">
    <property type="entry name" value="PTS_EIIA_1_perm"/>
</dbReference>
<keyword evidence="5" id="KW-0598">Phosphotransferase system</keyword>
<dbReference type="HOGENOM" id="CLU_012312_5_1_9"/>
<dbReference type="PANTHER" id="PTHR45008">
    <property type="entry name" value="PTS SYSTEM GLUCOSE-SPECIFIC EIIA COMPONENT"/>
    <property type="match status" value="1"/>
</dbReference>
<dbReference type="KEGG" id="csq:CSCA_3569"/>
<dbReference type="InterPro" id="IPR050890">
    <property type="entry name" value="PTS_EIIA_component"/>
</dbReference>
<dbReference type="Gene3D" id="2.70.70.10">
    <property type="entry name" value="Glucose Permease (Domain IIA)"/>
    <property type="match status" value="1"/>
</dbReference>
<keyword evidence="6" id="KW-0418">Kinase</keyword>
<dbReference type="AlphaFoldDB" id="A0A0E3MAG8"/>
<gene>
    <name evidence="8" type="ORF">CSCA_3569</name>
</gene>
<dbReference type="PROSITE" id="PS51093">
    <property type="entry name" value="PTS_EIIA_TYPE_1"/>
    <property type="match status" value="1"/>
</dbReference>
<dbReference type="STRING" id="1548.CSCA_3569"/>
<dbReference type="GO" id="GO:0009401">
    <property type="term" value="P:phosphoenolpyruvate-dependent sugar phosphotransferase system"/>
    <property type="evidence" value="ECO:0007669"/>
    <property type="project" value="UniProtKB-KW"/>
</dbReference>
<evidence type="ECO:0000256" key="4">
    <source>
        <dbReference type="ARBA" id="ARBA00022679"/>
    </source>
</evidence>
<dbReference type="RefSeq" id="WP_029160808.1">
    <property type="nucleotide sequence ID" value="NZ_CP009933.1"/>
</dbReference>
<evidence type="ECO:0000313" key="9">
    <source>
        <dbReference type="Proteomes" id="UP000033115"/>
    </source>
</evidence>